<keyword evidence="1" id="KW-0472">Membrane</keyword>
<keyword evidence="3" id="KW-1185">Reference proteome</keyword>
<feature type="transmembrane region" description="Helical" evidence="1">
    <location>
        <begin position="69"/>
        <end position="89"/>
    </location>
</feature>
<evidence type="ECO:0000256" key="1">
    <source>
        <dbReference type="SAM" id="Phobius"/>
    </source>
</evidence>
<keyword evidence="1" id="KW-0812">Transmembrane</keyword>
<dbReference type="Pfam" id="PF04018">
    <property type="entry name" value="VCA0040-like"/>
    <property type="match status" value="1"/>
</dbReference>
<feature type="transmembrane region" description="Helical" evidence="1">
    <location>
        <begin position="201"/>
        <end position="223"/>
    </location>
</feature>
<evidence type="ECO:0000313" key="3">
    <source>
        <dbReference type="Proteomes" id="UP000291142"/>
    </source>
</evidence>
<dbReference type="EMBL" id="SIRT01000001">
    <property type="protein sequence ID" value="TBN06425.1"/>
    <property type="molecule type" value="Genomic_DNA"/>
</dbReference>
<gene>
    <name evidence="2" type="ORF">EYD45_00635</name>
</gene>
<dbReference type="RefSeq" id="WP_130962415.1">
    <property type="nucleotide sequence ID" value="NZ_SIRT01000001.1"/>
</dbReference>
<sequence length="306" mass="33870">MQRRLSDYLIISLKGVAMGAADAVPGVSGGTIAFISGIYEELISTISNINLALFKTLFKNGIKQFWKDLNGNFIVALLTGIVVSFVSFMRLAKYLLEHHPILIWSFFFGLIIASIYFVGKQITKWNLATIVAFVLGTIIAYYISTIPSMENSDNPYFLFVAGAIAICAMILPGISGSFILIILGAYKTLSDAIHDIDIKKIVLFALGAIFGLLSFSHVLKWLFKNYHNITLALLTGFILGSLNKVWPWKETLSWYTNSKGIELPLLQKSVSPLNYNGNNQLAIAIILMILGFLTIFILEKVGSKKQ</sequence>
<accession>A0A4Q9FIR8</accession>
<proteinExistence type="predicted"/>
<comment type="caution">
    <text evidence="2">The sequence shown here is derived from an EMBL/GenBank/DDBJ whole genome shotgun (WGS) entry which is preliminary data.</text>
</comment>
<dbReference type="Proteomes" id="UP000291142">
    <property type="component" value="Unassembled WGS sequence"/>
</dbReference>
<dbReference type="InterPro" id="IPR007163">
    <property type="entry name" value="VCA0040-like"/>
</dbReference>
<keyword evidence="1" id="KW-1133">Transmembrane helix</keyword>
<evidence type="ECO:0000313" key="2">
    <source>
        <dbReference type="EMBL" id="TBN06425.1"/>
    </source>
</evidence>
<feature type="transmembrane region" description="Helical" evidence="1">
    <location>
        <begin position="101"/>
        <end position="118"/>
    </location>
</feature>
<protein>
    <submittedName>
        <fullName evidence="2">DUF368 domain-containing protein</fullName>
    </submittedName>
</protein>
<dbReference type="PANTHER" id="PTHR37308:SF1">
    <property type="entry name" value="POLYPRENYL-PHOSPHATE TRANSPORTER"/>
    <property type="match status" value="1"/>
</dbReference>
<reference evidence="2 3" key="1">
    <citation type="submission" date="2019-02" db="EMBL/GenBank/DDBJ databases">
        <title>Hyunsoonleella sp., isolated from marine sediment.</title>
        <authorList>
            <person name="Liu B.-T."/>
        </authorList>
    </citation>
    <scope>NUCLEOTIDE SEQUENCE [LARGE SCALE GENOMIC DNA]</scope>
    <source>
        <strain evidence="2 3">T58</strain>
    </source>
</reference>
<feature type="transmembrane region" description="Helical" evidence="1">
    <location>
        <begin position="156"/>
        <end position="189"/>
    </location>
</feature>
<feature type="transmembrane region" description="Helical" evidence="1">
    <location>
        <begin position="125"/>
        <end position="144"/>
    </location>
</feature>
<name>A0A4Q9FIR8_9FLAO</name>
<dbReference type="OrthoDB" id="9793746at2"/>
<dbReference type="AlphaFoldDB" id="A0A4Q9FIR8"/>
<dbReference type="PANTHER" id="PTHR37308">
    <property type="entry name" value="INTEGRAL MEMBRANE PROTEIN"/>
    <property type="match status" value="1"/>
</dbReference>
<organism evidence="2 3">
    <name type="scientific">Hyunsoonleella flava</name>
    <dbReference type="NCBI Taxonomy" id="2527939"/>
    <lineage>
        <taxon>Bacteria</taxon>
        <taxon>Pseudomonadati</taxon>
        <taxon>Bacteroidota</taxon>
        <taxon>Flavobacteriia</taxon>
        <taxon>Flavobacteriales</taxon>
        <taxon>Flavobacteriaceae</taxon>
    </lineage>
</organism>
<feature type="transmembrane region" description="Helical" evidence="1">
    <location>
        <begin position="281"/>
        <end position="298"/>
    </location>
</feature>